<evidence type="ECO:0000256" key="1">
    <source>
        <dbReference type="SAM" id="Coils"/>
    </source>
</evidence>
<keyword evidence="1" id="KW-0175">Coiled coil</keyword>
<protein>
    <submittedName>
        <fullName evidence="2">LysM peptidoglycan-binding domain-containing protein</fullName>
    </submittedName>
</protein>
<accession>A0ABW1RXZ9</accession>
<evidence type="ECO:0000313" key="3">
    <source>
        <dbReference type="Proteomes" id="UP001596282"/>
    </source>
</evidence>
<gene>
    <name evidence="2" type="ORF">ACFP5Y_03850</name>
</gene>
<sequence length="398" mass="44862">MAKTTTKKKVVSLKGRSEAWLSKESGKKAAIVEQDATQIAKLRTTMNNQKKIMDTADDFLKKTNGYNSQKEAYDAVATQLKAERAKLAKAKSKDKKSINAKIKSLQKQQTSIATTIKNISNSAEYKSQWNKRKAAKLKGEQAAQTLIAKQAKKAKDKDTAAKYKKALNDKKAAAHKKLVKKNSAAIQKKIKASKKAKGWNKGYTTAVYRADKKTSRVFLLGEVSPSESVEQNHVTHSVDAKDTRITHGNRSSKQLSGTYYLHGKSFREMDKLYNIFQGWQRKNIELEVRGFSRWNHAYISSIGKTMDAPLKNVLAIPITFDYEMRAHIKSAKKSKKKTKASASKKRGSTKSKKAYVTIKSGMTYWWISQKYGVSISWLEKNNKWPARAIPIGVKVRYK</sequence>
<dbReference type="RefSeq" id="WP_137627725.1">
    <property type="nucleotide sequence ID" value="NZ_BJDJ01000003.1"/>
</dbReference>
<name>A0ABW1RXZ9_9LACO</name>
<proteinExistence type="predicted"/>
<keyword evidence="3" id="KW-1185">Reference proteome</keyword>
<feature type="coiled-coil region" evidence="1">
    <location>
        <begin position="73"/>
        <end position="108"/>
    </location>
</feature>
<dbReference type="EMBL" id="JBHSSC010000009">
    <property type="protein sequence ID" value="MFC6180352.1"/>
    <property type="molecule type" value="Genomic_DNA"/>
</dbReference>
<reference evidence="3" key="1">
    <citation type="journal article" date="2019" name="Int. J. Syst. Evol. Microbiol.">
        <title>The Global Catalogue of Microorganisms (GCM) 10K type strain sequencing project: providing services to taxonomists for standard genome sequencing and annotation.</title>
        <authorList>
            <consortium name="The Broad Institute Genomics Platform"/>
            <consortium name="The Broad Institute Genome Sequencing Center for Infectious Disease"/>
            <person name="Wu L."/>
            <person name="Ma J."/>
        </authorList>
    </citation>
    <scope>NUCLEOTIDE SEQUENCE [LARGE SCALE GENOMIC DNA]</scope>
    <source>
        <strain evidence="3">CCM 8933</strain>
    </source>
</reference>
<comment type="caution">
    <text evidence="2">The sequence shown here is derived from an EMBL/GenBank/DDBJ whole genome shotgun (WGS) entry which is preliminary data.</text>
</comment>
<organism evidence="2 3">
    <name type="scientific">Lactiplantibacillus daowaiensis</name>
    <dbReference type="NCBI Taxonomy" id="2559918"/>
    <lineage>
        <taxon>Bacteria</taxon>
        <taxon>Bacillati</taxon>
        <taxon>Bacillota</taxon>
        <taxon>Bacilli</taxon>
        <taxon>Lactobacillales</taxon>
        <taxon>Lactobacillaceae</taxon>
        <taxon>Lactiplantibacillus</taxon>
    </lineage>
</organism>
<dbReference type="Proteomes" id="UP001596282">
    <property type="component" value="Unassembled WGS sequence"/>
</dbReference>
<evidence type="ECO:0000313" key="2">
    <source>
        <dbReference type="EMBL" id="MFC6180352.1"/>
    </source>
</evidence>